<dbReference type="AlphaFoldDB" id="A0A0S7XMY1"/>
<reference evidence="1 2" key="1">
    <citation type="journal article" date="2015" name="Microbiome">
        <title>Genomic resolution of linkages in carbon, nitrogen, and sulfur cycling among widespread estuary sediment bacteria.</title>
        <authorList>
            <person name="Baker B.J."/>
            <person name="Lazar C.S."/>
            <person name="Teske A.P."/>
            <person name="Dick G.J."/>
        </authorList>
    </citation>
    <scope>NUCLEOTIDE SEQUENCE [LARGE SCALE GENOMIC DNA]</scope>
    <source>
        <strain evidence="1">DG_54_3</strain>
    </source>
</reference>
<evidence type="ECO:0000313" key="2">
    <source>
        <dbReference type="Proteomes" id="UP000051861"/>
    </source>
</evidence>
<accession>A0A0S7XMY1</accession>
<name>A0A0S7XMY1_UNCSA</name>
<comment type="caution">
    <text evidence="1">The sequence shown here is derived from an EMBL/GenBank/DDBJ whole genome shotgun (WGS) entry which is preliminary data.</text>
</comment>
<gene>
    <name evidence="1" type="ORF">AMJ44_13980</name>
</gene>
<protein>
    <submittedName>
        <fullName evidence="1">Uncharacterized protein</fullName>
    </submittedName>
</protein>
<organism evidence="1 2">
    <name type="scientific">candidate division WOR-1 bacterium DG_54_3</name>
    <dbReference type="NCBI Taxonomy" id="1703775"/>
    <lineage>
        <taxon>Bacteria</taxon>
        <taxon>Bacillati</taxon>
        <taxon>Saganbacteria</taxon>
    </lineage>
</organism>
<dbReference type="Proteomes" id="UP000051861">
    <property type="component" value="Unassembled WGS sequence"/>
</dbReference>
<evidence type="ECO:0000313" key="1">
    <source>
        <dbReference type="EMBL" id="KPJ63783.1"/>
    </source>
</evidence>
<dbReference type="EMBL" id="LIZX01000219">
    <property type="protein sequence ID" value="KPJ63783.1"/>
    <property type="molecule type" value="Genomic_DNA"/>
</dbReference>
<sequence length="93" mass="10915">MDKNAMKQAIEEIKTDSYEKEKDGWKEIISKILKEIKSLESEKRHLGCQINDIDAKLVFLKRDLDDIKIGRIDRISFAYNNAFMNQVHTTSRI</sequence>
<proteinExistence type="predicted"/>